<organism evidence="2 3">
    <name type="scientific">Paraburkholderia dipogonis</name>
    <dbReference type="NCBI Taxonomy" id="1211383"/>
    <lineage>
        <taxon>Bacteria</taxon>
        <taxon>Pseudomonadati</taxon>
        <taxon>Pseudomonadota</taxon>
        <taxon>Betaproteobacteria</taxon>
        <taxon>Burkholderiales</taxon>
        <taxon>Burkholderiaceae</taxon>
        <taxon>Paraburkholderia</taxon>
    </lineage>
</organism>
<evidence type="ECO:0000259" key="1">
    <source>
        <dbReference type="Pfam" id="PF12728"/>
    </source>
</evidence>
<proteinExistence type="predicted"/>
<protein>
    <submittedName>
        <fullName evidence="2">DNA-binding protein</fullName>
    </submittedName>
</protein>
<dbReference type="RefSeq" id="WP_134465309.1">
    <property type="nucleotide sequence ID" value="NZ_JBHMFL010000100.1"/>
</dbReference>
<dbReference type="GeneID" id="97310832"/>
<keyword evidence="2" id="KW-0238">DNA-binding</keyword>
<dbReference type="Proteomes" id="UP000297385">
    <property type="component" value="Unassembled WGS sequence"/>
</dbReference>
<evidence type="ECO:0000313" key="3">
    <source>
        <dbReference type="Proteomes" id="UP000297385"/>
    </source>
</evidence>
<comment type="caution">
    <text evidence="2">The sequence shown here is derived from an EMBL/GenBank/DDBJ whole genome shotgun (WGS) entry which is preliminary data.</text>
</comment>
<dbReference type="EMBL" id="SNVI01000002">
    <property type="protein sequence ID" value="TFE42033.1"/>
    <property type="molecule type" value="Genomic_DNA"/>
</dbReference>
<reference evidence="2 3" key="1">
    <citation type="submission" date="2019-03" db="EMBL/GenBank/DDBJ databases">
        <title>Complete Genome Sequence of Paraburkholderia dipogonis ICMP 19430T, a Nitrogen-fixing Symbiont of the South African Invasive Legume Dipogon lignosus in New Zealand.</title>
        <authorList>
            <person name="De Meyer S.E."/>
        </authorList>
    </citation>
    <scope>NUCLEOTIDE SEQUENCE [LARGE SCALE GENOMIC DNA]</scope>
    <source>
        <strain evidence="2 3">ICMP 19430</strain>
    </source>
</reference>
<sequence length="208" mass="23038">MSLYIHPPGEGPGVVYLEHWSIREFENGKRFFVGFSRESQDGRVSTEIVELDGAARRGRTASGRIYELVGLNGYNSDAEYVFGCVATIIGGGGAWRNVTAELIPDCGVRGSAVTEDLSLEAAAQFLGVSRTFVRSLIDDGKLPSRIDKTGGGRIRRIPTSALRVYREKMRVRQRAGLQQMMEASERAGLYDAEIEDLPKRQRHEGENE</sequence>
<accession>A0A4Y8MXJ7</accession>
<dbReference type="GO" id="GO:0003677">
    <property type="term" value="F:DNA binding"/>
    <property type="evidence" value="ECO:0007669"/>
    <property type="project" value="UniProtKB-KW"/>
</dbReference>
<dbReference type="AlphaFoldDB" id="A0A4Y8MXJ7"/>
<name>A0A4Y8MXJ7_9BURK</name>
<dbReference type="InterPro" id="IPR041657">
    <property type="entry name" value="HTH_17"/>
</dbReference>
<dbReference type="Pfam" id="PF12728">
    <property type="entry name" value="HTH_17"/>
    <property type="match status" value="1"/>
</dbReference>
<evidence type="ECO:0000313" key="2">
    <source>
        <dbReference type="EMBL" id="TFE42033.1"/>
    </source>
</evidence>
<feature type="domain" description="Helix-turn-helix" evidence="1">
    <location>
        <begin position="117"/>
        <end position="169"/>
    </location>
</feature>
<gene>
    <name evidence="2" type="ORF">E2553_36075</name>
</gene>